<evidence type="ECO:0000313" key="3">
    <source>
        <dbReference type="EMBL" id="GAA0144567.1"/>
    </source>
</evidence>
<evidence type="ECO:0000259" key="2">
    <source>
        <dbReference type="Pfam" id="PF05678"/>
    </source>
</evidence>
<comment type="caution">
    <text evidence="3">The sequence shown here is derived from an EMBL/GenBank/DDBJ whole genome shotgun (WGS) entry which is preliminary data.</text>
</comment>
<reference evidence="3 4" key="1">
    <citation type="submission" date="2024-01" db="EMBL/GenBank/DDBJ databases">
        <title>The complete chloroplast genome sequence of Lithospermum erythrorhizon: insights into the phylogenetic relationship among Boraginaceae species and the maternal lineages of purple gromwells.</title>
        <authorList>
            <person name="Okada T."/>
            <person name="Watanabe K."/>
        </authorList>
    </citation>
    <scope>NUCLEOTIDE SEQUENCE [LARGE SCALE GENOMIC DNA]</scope>
</reference>
<evidence type="ECO:0000313" key="4">
    <source>
        <dbReference type="Proteomes" id="UP001454036"/>
    </source>
</evidence>
<dbReference type="EMBL" id="BAABME010000662">
    <property type="protein sequence ID" value="GAA0144567.1"/>
    <property type="molecule type" value="Genomic_DNA"/>
</dbReference>
<protein>
    <recommendedName>
        <fullName evidence="2">VQ domain-containing protein</fullName>
    </recommendedName>
</protein>
<dbReference type="PANTHER" id="PTHR33624">
    <property type="entry name" value="SIGMA FACTOR BINDING PROTEIN 1, CHLOROPLASTIC"/>
    <property type="match status" value="1"/>
</dbReference>
<feature type="domain" description="VQ" evidence="2">
    <location>
        <begin position="37"/>
        <end position="62"/>
    </location>
</feature>
<name>A0AAV3P3G9_LITER</name>
<dbReference type="InterPro" id="IPR039335">
    <property type="entry name" value="SIB1/2"/>
</dbReference>
<sequence>MEQNSLNPQYHDDDDEPKNPTNTNTRNEQPFKVKYISSPVIVNAKTPTEFRAIVQQLTGKDQIHDNIIVDASGGSATTQRSDLSPHHGTGSSMHPNPSHEVERRGKNYSNVLPPIQEFSWEELLKD</sequence>
<accession>A0AAV3P3G9</accession>
<gene>
    <name evidence="3" type="ORF">LIER_04984</name>
</gene>
<feature type="region of interest" description="Disordered" evidence="1">
    <location>
        <begin position="1"/>
        <end position="31"/>
    </location>
</feature>
<organism evidence="3 4">
    <name type="scientific">Lithospermum erythrorhizon</name>
    <name type="common">Purple gromwell</name>
    <name type="synonym">Lithospermum officinale var. erythrorhizon</name>
    <dbReference type="NCBI Taxonomy" id="34254"/>
    <lineage>
        <taxon>Eukaryota</taxon>
        <taxon>Viridiplantae</taxon>
        <taxon>Streptophyta</taxon>
        <taxon>Embryophyta</taxon>
        <taxon>Tracheophyta</taxon>
        <taxon>Spermatophyta</taxon>
        <taxon>Magnoliopsida</taxon>
        <taxon>eudicotyledons</taxon>
        <taxon>Gunneridae</taxon>
        <taxon>Pentapetalae</taxon>
        <taxon>asterids</taxon>
        <taxon>lamiids</taxon>
        <taxon>Boraginales</taxon>
        <taxon>Boraginaceae</taxon>
        <taxon>Boraginoideae</taxon>
        <taxon>Lithospermeae</taxon>
        <taxon>Lithospermum</taxon>
    </lineage>
</organism>
<feature type="region of interest" description="Disordered" evidence="1">
    <location>
        <begin position="71"/>
        <end position="111"/>
    </location>
</feature>
<dbReference type="Pfam" id="PF05678">
    <property type="entry name" value="VQ"/>
    <property type="match status" value="1"/>
</dbReference>
<feature type="compositionally biased region" description="Polar residues" evidence="1">
    <location>
        <begin position="19"/>
        <end position="28"/>
    </location>
</feature>
<dbReference type="PANTHER" id="PTHR33624:SF29">
    <property type="entry name" value="VQ DOMAIN-CONTAINING PROTEIN"/>
    <property type="match status" value="1"/>
</dbReference>
<keyword evidence="4" id="KW-1185">Reference proteome</keyword>
<evidence type="ECO:0000256" key="1">
    <source>
        <dbReference type="SAM" id="MobiDB-lite"/>
    </source>
</evidence>
<dbReference type="InterPro" id="IPR008889">
    <property type="entry name" value="VQ"/>
</dbReference>
<dbReference type="Proteomes" id="UP001454036">
    <property type="component" value="Unassembled WGS sequence"/>
</dbReference>
<proteinExistence type="predicted"/>
<dbReference type="AlphaFoldDB" id="A0AAV3P3G9"/>